<dbReference type="GO" id="GO:0001540">
    <property type="term" value="F:amyloid-beta binding"/>
    <property type="evidence" value="ECO:0007669"/>
    <property type="project" value="TreeGrafter"/>
</dbReference>
<dbReference type="SUPFAM" id="SSF50729">
    <property type="entry name" value="PH domain-like"/>
    <property type="match status" value="1"/>
</dbReference>
<dbReference type="Gene3D" id="2.30.42.10">
    <property type="match status" value="2"/>
</dbReference>
<feature type="domain" description="PDZ" evidence="14">
    <location>
        <begin position="382"/>
        <end position="467"/>
    </location>
</feature>
<feature type="region of interest" description="Disordered" evidence="12">
    <location>
        <begin position="108"/>
        <end position="160"/>
    </location>
</feature>
<dbReference type="InterPro" id="IPR036034">
    <property type="entry name" value="PDZ_sf"/>
</dbReference>
<name>A0A7J7TA70_PIPKU</name>
<dbReference type="InterPro" id="IPR006020">
    <property type="entry name" value="PTB/PI_dom"/>
</dbReference>
<organism evidence="15 16">
    <name type="scientific">Pipistrellus kuhlii</name>
    <name type="common">Kuhl's pipistrelle</name>
    <dbReference type="NCBI Taxonomy" id="59472"/>
    <lineage>
        <taxon>Eukaryota</taxon>
        <taxon>Metazoa</taxon>
        <taxon>Chordata</taxon>
        <taxon>Craniata</taxon>
        <taxon>Vertebrata</taxon>
        <taxon>Euteleostomi</taxon>
        <taxon>Mammalia</taxon>
        <taxon>Eutheria</taxon>
        <taxon>Laurasiatheria</taxon>
        <taxon>Chiroptera</taxon>
        <taxon>Yangochiroptera</taxon>
        <taxon>Vespertilionidae</taxon>
        <taxon>Pipistrellus</taxon>
    </lineage>
</organism>
<dbReference type="InterPro" id="IPR011993">
    <property type="entry name" value="PH-like_dom_sf"/>
</dbReference>
<evidence type="ECO:0000256" key="5">
    <source>
        <dbReference type="ARBA" id="ARBA00022737"/>
    </source>
</evidence>
<evidence type="ECO:0000256" key="10">
    <source>
        <dbReference type="ARBA" id="ARBA00078850"/>
    </source>
</evidence>
<dbReference type="GO" id="GO:0007268">
    <property type="term" value="P:chemical synaptic transmission"/>
    <property type="evidence" value="ECO:0007669"/>
    <property type="project" value="TreeGrafter"/>
</dbReference>
<dbReference type="CDD" id="cd06793">
    <property type="entry name" value="PDZ2_APBA1_3-like"/>
    <property type="match status" value="1"/>
</dbReference>
<evidence type="ECO:0000313" key="16">
    <source>
        <dbReference type="Proteomes" id="UP000558488"/>
    </source>
</evidence>
<dbReference type="SMART" id="SM00228">
    <property type="entry name" value="PDZ"/>
    <property type="match status" value="2"/>
</dbReference>
<protein>
    <recommendedName>
        <fullName evidence="8">Amyloid-beta A4 precursor protein-binding family A member 3</fullName>
    </recommendedName>
    <alternativeName>
        <fullName evidence="10">Adapter protein X11gamma</fullName>
    </alternativeName>
    <alternativeName>
        <fullName evidence="9">Neuron-specific X11L2 protein</fullName>
    </alternativeName>
    <alternativeName>
        <fullName evidence="11">Neuronal Munc18-1-interacting protein 3</fullName>
    </alternativeName>
</protein>
<dbReference type="PROSITE" id="PS01179">
    <property type="entry name" value="PID"/>
    <property type="match status" value="1"/>
</dbReference>
<keyword evidence="5" id="KW-0677">Repeat</keyword>
<feature type="compositionally biased region" description="Pro residues" evidence="12">
    <location>
        <begin position="108"/>
        <end position="120"/>
    </location>
</feature>
<evidence type="ECO:0000259" key="14">
    <source>
        <dbReference type="PROSITE" id="PS50106"/>
    </source>
</evidence>
<feature type="domain" description="PDZ" evidence="14">
    <location>
        <begin position="473"/>
        <end position="549"/>
    </location>
</feature>
<evidence type="ECO:0000256" key="6">
    <source>
        <dbReference type="ARBA" id="ARBA00022990"/>
    </source>
</evidence>
<evidence type="ECO:0000256" key="7">
    <source>
        <dbReference type="ARBA" id="ARBA00058713"/>
    </source>
</evidence>
<keyword evidence="16" id="KW-1185">Reference proteome</keyword>
<feature type="region of interest" description="Disordered" evidence="12">
    <location>
        <begin position="1"/>
        <end position="38"/>
    </location>
</feature>
<dbReference type="SUPFAM" id="SSF50156">
    <property type="entry name" value="PDZ domain-like"/>
    <property type="match status" value="2"/>
</dbReference>
<evidence type="ECO:0000259" key="13">
    <source>
        <dbReference type="PROSITE" id="PS01179"/>
    </source>
</evidence>
<reference evidence="15 16" key="1">
    <citation type="journal article" date="2020" name="Nature">
        <title>Six reference-quality genomes reveal evolution of bat adaptations.</title>
        <authorList>
            <person name="Jebb D."/>
            <person name="Huang Z."/>
            <person name="Pippel M."/>
            <person name="Hughes G.M."/>
            <person name="Lavrichenko K."/>
            <person name="Devanna P."/>
            <person name="Winkler S."/>
            <person name="Jermiin L.S."/>
            <person name="Skirmuntt E.C."/>
            <person name="Katzourakis A."/>
            <person name="Burkitt-Gray L."/>
            <person name="Ray D.A."/>
            <person name="Sullivan K.A.M."/>
            <person name="Roscito J.G."/>
            <person name="Kirilenko B.M."/>
            <person name="Davalos L.M."/>
            <person name="Corthals A.P."/>
            <person name="Power M.L."/>
            <person name="Jones G."/>
            <person name="Ransome R.D."/>
            <person name="Dechmann D.K.N."/>
            <person name="Locatelli A.G."/>
            <person name="Puechmaille S.J."/>
            <person name="Fedrigo O."/>
            <person name="Jarvis E.D."/>
            <person name="Hiller M."/>
            <person name="Vernes S.C."/>
            <person name="Myers E.W."/>
            <person name="Teeling E.C."/>
        </authorList>
    </citation>
    <scope>NUCLEOTIDE SEQUENCE [LARGE SCALE GENOMIC DNA]</scope>
    <source>
        <strain evidence="15">MPipKuh1</strain>
        <tissue evidence="15">Flight muscle</tissue>
    </source>
</reference>
<evidence type="ECO:0000256" key="3">
    <source>
        <dbReference type="ARBA" id="ARBA00022490"/>
    </source>
</evidence>
<gene>
    <name evidence="15" type="ORF">mPipKuh1_000802</name>
</gene>
<dbReference type="InterPro" id="IPR001478">
    <property type="entry name" value="PDZ"/>
</dbReference>
<dbReference type="PROSITE" id="PS50106">
    <property type="entry name" value="PDZ"/>
    <property type="match status" value="2"/>
</dbReference>
<comment type="subcellular location">
    <subcellularLocation>
        <location evidence="1">Cytoplasm</location>
        <location evidence="1">Perinuclear region</location>
    </subcellularLocation>
</comment>
<accession>A0A7J7TA70</accession>
<dbReference type="EMBL" id="JACAGB010000030">
    <property type="protein sequence ID" value="KAF6297400.1"/>
    <property type="molecule type" value="Genomic_DNA"/>
</dbReference>
<proteinExistence type="predicted"/>
<dbReference type="Pfam" id="PF00595">
    <property type="entry name" value="PDZ"/>
    <property type="match status" value="2"/>
</dbReference>
<keyword evidence="3" id="KW-0963">Cytoplasm</keyword>
<evidence type="ECO:0000256" key="12">
    <source>
        <dbReference type="SAM" id="MobiDB-lite"/>
    </source>
</evidence>
<dbReference type="InterPro" id="IPR051230">
    <property type="entry name" value="APP-Binding"/>
</dbReference>
<evidence type="ECO:0000256" key="4">
    <source>
        <dbReference type="ARBA" id="ARBA00022553"/>
    </source>
</evidence>
<evidence type="ECO:0000256" key="11">
    <source>
        <dbReference type="ARBA" id="ARBA00083043"/>
    </source>
</evidence>
<sequence length="563" mass="60101">MDLEEPRDTPAPSQDHSPDCQWDPVPEGPCSPSQMELDGPNIQDLVQQFEALPGDLAGLSPEGLPCPLHIATGHGLASQDVADAHGLLSAEAGRDDLLSLLHLEECPPSPSCPKEPPNPAPHLLQPPEDPDGDTGSSEWAEGAAAEQHGRKSSSSSPEPWLETVPLIAPEERPASAQSPKTAASYPAFQEVSGPCDHEDLCDGVIFGAKYLGSTQLVSERNPPPSTRMAQAQEAMDRVKAPDGETQPMTEVDLFVSTKRIKVLMADSQEALMDHALQTISYIADIGSVLVIMARRRLARRPASQAHGHRLYKMICHVFHSDDAQLIAQAIGQAFAVAYSQFLRESGMDPSQVGAQPSQGAVGSGFLHNGDLDHFSNSENCKEVVIEKRQGEGLGVALVESGWGSLLPTAVIANLLHGGPAERSGSLSIGDRLTAINGTSLVGLPLASVQAAIREVKSQTLVTLSIIHCPPVTTAIIRRPHTREQLGFCVEDGIICSLLRGGIAERGGVRVGHRIIEINGHSVVATPHARVIELLTEAHTEVHIKTMPATTYRLLTGQEQPVFL</sequence>
<dbReference type="Proteomes" id="UP000558488">
    <property type="component" value="Unassembled WGS sequence"/>
</dbReference>
<dbReference type="CDD" id="cd06720">
    <property type="entry name" value="PDZ1_APBA1_3-like"/>
    <property type="match status" value="1"/>
</dbReference>
<evidence type="ECO:0000256" key="2">
    <source>
        <dbReference type="ARBA" id="ARBA00022448"/>
    </source>
</evidence>
<dbReference type="PANTHER" id="PTHR12345">
    <property type="entry name" value="SYNTENIN RELATED"/>
    <property type="match status" value="1"/>
</dbReference>
<dbReference type="Gene3D" id="2.30.29.30">
    <property type="entry name" value="Pleckstrin-homology domain (PH domain)/Phosphotyrosine-binding domain (PTB)"/>
    <property type="match status" value="1"/>
</dbReference>
<feature type="compositionally biased region" description="Low complexity" evidence="12">
    <location>
        <begin position="135"/>
        <end position="146"/>
    </location>
</feature>
<keyword evidence="4" id="KW-0597">Phosphoprotein</keyword>
<evidence type="ECO:0000256" key="8">
    <source>
        <dbReference type="ARBA" id="ARBA00067675"/>
    </source>
</evidence>
<evidence type="ECO:0000256" key="9">
    <source>
        <dbReference type="ARBA" id="ARBA00077607"/>
    </source>
</evidence>
<keyword evidence="6" id="KW-0007">Acetylation</keyword>
<dbReference type="FunFam" id="2.30.29.30:FF:000222">
    <property type="entry name" value="amyloid beta A4 precursor protein-binding family A member 3"/>
    <property type="match status" value="1"/>
</dbReference>
<keyword evidence="2" id="KW-0813">Transport</keyword>
<dbReference type="PANTHER" id="PTHR12345:SF9">
    <property type="entry name" value="AMYLOID-BETA A4 PRECURSOR PROTEIN-BINDING FAMILY A MEMBER 3"/>
    <property type="match status" value="1"/>
</dbReference>
<dbReference type="GO" id="GO:0043197">
    <property type="term" value="C:dendritic spine"/>
    <property type="evidence" value="ECO:0007669"/>
    <property type="project" value="TreeGrafter"/>
</dbReference>
<evidence type="ECO:0000256" key="1">
    <source>
        <dbReference type="ARBA" id="ARBA00004556"/>
    </source>
</evidence>
<dbReference type="SMART" id="SM00462">
    <property type="entry name" value="PTB"/>
    <property type="match status" value="1"/>
</dbReference>
<comment type="function">
    <text evidence="7">May modulate processing of the amyloid-beta precursor protein (APP) and hence formation of APP-beta. May enhance the activity of HIF1A in macrophages by inhibiting the activity of HIF1AN.</text>
</comment>
<dbReference type="AlphaFoldDB" id="A0A7J7TA70"/>
<dbReference type="GO" id="GO:0048471">
    <property type="term" value="C:perinuclear region of cytoplasm"/>
    <property type="evidence" value="ECO:0007669"/>
    <property type="project" value="UniProtKB-SubCell"/>
</dbReference>
<comment type="caution">
    <text evidence="15">The sequence shown here is derived from an EMBL/GenBank/DDBJ whole genome shotgun (WGS) entry which is preliminary data.</text>
</comment>
<dbReference type="CDD" id="cd01208">
    <property type="entry name" value="PTB_X11"/>
    <property type="match status" value="1"/>
</dbReference>
<feature type="domain" description="PID" evidence="13">
    <location>
        <begin position="202"/>
        <end position="349"/>
    </location>
</feature>
<dbReference type="FunFam" id="2.30.42.10:FF:000007">
    <property type="entry name" value="Amyloid beta A4 protein-binding family A member"/>
    <property type="match status" value="1"/>
</dbReference>
<dbReference type="GO" id="GO:0005886">
    <property type="term" value="C:plasma membrane"/>
    <property type="evidence" value="ECO:0007669"/>
    <property type="project" value="TreeGrafter"/>
</dbReference>
<dbReference type="Pfam" id="PF00640">
    <property type="entry name" value="PID"/>
    <property type="match status" value="1"/>
</dbReference>
<evidence type="ECO:0000313" key="15">
    <source>
        <dbReference type="EMBL" id="KAF6297400.1"/>
    </source>
</evidence>